<feature type="transmembrane region" description="Helical" evidence="1">
    <location>
        <begin position="36"/>
        <end position="56"/>
    </location>
</feature>
<keyword evidence="3" id="KW-1185">Reference proteome</keyword>
<protein>
    <submittedName>
        <fullName evidence="2">Uncharacterized protein</fullName>
    </submittedName>
</protein>
<reference evidence="3" key="1">
    <citation type="journal article" date="2019" name="Int. J. Syst. Evol. Microbiol.">
        <title>The Global Catalogue of Microorganisms (GCM) 10K type strain sequencing project: providing services to taxonomists for standard genome sequencing and annotation.</title>
        <authorList>
            <consortium name="The Broad Institute Genomics Platform"/>
            <consortium name="The Broad Institute Genome Sequencing Center for Infectious Disease"/>
            <person name="Wu L."/>
            <person name="Ma J."/>
        </authorList>
    </citation>
    <scope>NUCLEOTIDE SEQUENCE [LARGE SCALE GENOMIC DNA]</scope>
    <source>
        <strain evidence="3">KCTC 52487</strain>
    </source>
</reference>
<sequence>MSRAIALAVPAPRPLAFRIPLIGWMMGEIARKPGDGLRLATINAVLLVALLCLTVSPWVLVWIAMALAPVTLIAIMAMAGGLVD</sequence>
<keyword evidence="1" id="KW-0812">Transmembrane</keyword>
<organism evidence="2 3">
    <name type="scientific">Hyphobacterium vulgare</name>
    <dbReference type="NCBI Taxonomy" id="1736751"/>
    <lineage>
        <taxon>Bacteria</taxon>
        <taxon>Pseudomonadati</taxon>
        <taxon>Pseudomonadota</taxon>
        <taxon>Alphaproteobacteria</taxon>
        <taxon>Maricaulales</taxon>
        <taxon>Maricaulaceae</taxon>
        <taxon>Hyphobacterium</taxon>
    </lineage>
</organism>
<feature type="transmembrane region" description="Helical" evidence="1">
    <location>
        <begin position="62"/>
        <end position="83"/>
    </location>
</feature>
<name>A0ABV6ZVT5_9PROT</name>
<keyword evidence="1" id="KW-1133">Transmembrane helix</keyword>
<dbReference type="Proteomes" id="UP001595379">
    <property type="component" value="Unassembled WGS sequence"/>
</dbReference>
<evidence type="ECO:0000313" key="2">
    <source>
        <dbReference type="EMBL" id="MFC2925523.1"/>
    </source>
</evidence>
<keyword evidence="1" id="KW-0472">Membrane</keyword>
<evidence type="ECO:0000313" key="3">
    <source>
        <dbReference type="Proteomes" id="UP001595379"/>
    </source>
</evidence>
<accession>A0ABV6ZVT5</accession>
<dbReference type="RefSeq" id="WP_343165416.1">
    <property type="nucleotide sequence ID" value="NZ_JBHRSV010000004.1"/>
</dbReference>
<gene>
    <name evidence="2" type="ORF">ACFOOR_05345</name>
</gene>
<comment type="caution">
    <text evidence="2">The sequence shown here is derived from an EMBL/GenBank/DDBJ whole genome shotgun (WGS) entry which is preliminary data.</text>
</comment>
<dbReference type="EMBL" id="JBHRSV010000004">
    <property type="protein sequence ID" value="MFC2925523.1"/>
    <property type="molecule type" value="Genomic_DNA"/>
</dbReference>
<evidence type="ECO:0000256" key="1">
    <source>
        <dbReference type="SAM" id="Phobius"/>
    </source>
</evidence>
<proteinExistence type="predicted"/>